<feature type="domain" description="dTDP-4-dehydro-6-deoxy-alpha-D-glucopyranose 2,3-dehydratase" evidence="1">
    <location>
        <begin position="6"/>
        <end position="101"/>
    </location>
</feature>
<evidence type="ECO:0000313" key="3">
    <source>
        <dbReference type="Proteomes" id="UP000231456"/>
    </source>
</evidence>
<dbReference type="Proteomes" id="UP000231456">
    <property type="component" value="Unassembled WGS sequence"/>
</dbReference>
<accession>A0A2M8F9S1</accession>
<dbReference type="InterPro" id="IPR005212">
    <property type="entry name" value="EvaA-like"/>
</dbReference>
<comment type="caution">
    <text evidence="2">The sequence shown here is derived from an EMBL/GenBank/DDBJ whole genome shotgun (WGS) entry which is preliminary data.</text>
</comment>
<dbReference type="AlphaFoldDB" id="A0A2M8F9S1"/>
<dbReference type="EMBL" id="PFRH01000089">
    <property type="protein sequence ID" value="PJC52477.1"/>
    <property type="molecule type" value="Genomic_DNA"/>
</dbReference>
<dbReference type="GO" id="GO:0016829">
    <property type="term" value="F:lyase activity"/>
    <property type="evidence" value="ECO:0007669"/>
    <property type="project" value="InterPro"/>
</dbReference>
<evidence type="ECO:0000313" key="2">
    <source>
        <dbReference type="EMBL" id="PJC52477.1"/>
    </source>
</evidence>
<feature type="non-terminal residue" evidence="2">
    <location>
        <position position="112"/>
    </location>
</feature>
<dbReference type="Pfam" id="PF03559">
    <property type="entry name" value="Hexose_dehydrat"/>
    <property type="match status" value="1"/>
</dbReference>
<organism evidence="2 3">
    <name type="scientific">Candidatus Magasanikbacteria bacterium CG_4_9_14_0_2_um_filter_42_11</name>
    <dbReference type="NCBI Taxonomy" id="1974643"/>
    <lineage>
        <taxon>Bacteria</taxon>
        <taxon>Candidatus Magasanikiibacteriota</taxon>
    </lineage>
</organism>
<protein>
    <recommendedName>
        <fullName evidence="1">dTDP-4-dehydro-6-deoxy-alpha-D-glucopyranose 2,3-dehydratase domain-containing protein</fullName>
    </recommendedName>
</protein>
<evidence type="ECO:0000259" key="1">
    <source>
        <dbReference type="Pfam" id="PF03559"/>
    </source>
</evidence>
<proteinExistence type="predicted"/>
<name>A0A2M8F9S1_9BACT</name>
<gene>
    <name evidence="2" type="ORF">CO030_02680</name>
</gene>
<sequence>MNDTWRAWLAEQRAVSTMTVERKSLQFLSPWGMSRDGMEYGRLDRRFFRYIGVLIKKAAREVTGWNQPLTEELGGDGAVLLLIGPGDEVLLSAKAEPGNIHAPGMMYLATTL</sequence>
<reference evidence="3" key="1">
    <citation type="submission" date="2017-09" db="EMBL/GenBank/DDBJ databases">
        <title>Depth-based differentiation of microbial function through sediment-hosted aquifers and enrichment of novel symbionts in the deep terrestrial subsurface.</title>
        <authorList>
            <person name="Probst A.J."/>
            <person name="Ladd B."/>
            <person name="Jarett J.K."/>
            <person name="Geller-Mcgrath D.E."/>
            <person name="Sieber C.M.K."/>
            <person name="Emerson J.B."/>
            <person name="Anantharaman K."/>
            <person name="Thomas B.C."/>
            <person name="Malmstrom R."/>
            <person name="Stieglmeier M."/>
            <person name="Klingl A."/>
            <person name="Woyke T."/>
            <person name="Ryan C.M."/>
            <person name="Banfield J.F."/>
        </authorList>
    </citation>
    <scope>NUCLEOTIDE SEQUENCE [LARGE SCALE GENOMIC DNA]</scope>
</reference>